<evidence type="ECO:0000313" key="2">
    <source>
        <dbReference type="EMBL" id="GAA3634949.1"/>
    </source>
</evidence>
<feature type="region of interest" description="Disordered" evidence="1">
    <location>
        <begin position="1"/>
        <end position="28"/>
    </location>
</feature>
<name>A0ABP7AKP8_9ACTN</name>
<dbReference type="EMBL" id="BAABAB010000036">
    <property type="protein sequence ID" value="GAA3634949.1"/>
    <property type="molecule type" value="Genomic_DNA"/>
</dbReference>
<reference evidence="3" key="1">
    <citation type="journal article" date="2019" name="Int. J. Syst. Evol. Microbiol.">
        <title>The Global Catalogue of Microorganisms (GCM) 10K type strain sequencing project: providing services to taxonomists for standard genome sequencing and annotation.</title>
        <authorList>
            <consortium name="The Broad Institute Genomics Platform"/>
            <consortium name="The Broad Institute Genome Sequencing Center for Infectious Disease"/>
            <person name="Wu L."/>
            <person name="Ma J."/>
        </authorList>
    </citation>
    <scope>NUCLEOTIDE SEQUENCE [LARGE SCALE GENOMIC DNA]</scope>
    <source>
        <strain evidence="3">JCM 16929</strain>
    </source>
</reference>
<evidence type="ECO:0000313" key="3">
    <source>
        <dbReference type="Proteomes" id="UP001501490"/>
    </source>
</evidence>
<evidence type="ECO:0000256" key="1">
    <source>
        <dbReference type="SAM" id="MobiDB-lite"/>
    </source>
</evidence>
<proteinExistence type="predicted"/>
<accession>A0ABP7AKP8</accession>
<evidence type="ECO:0008006" key="4">
    <source>
        <dbReference type="Google" id="ProtNLM"/>
    </source>
</evidence>
<protein>
    <recommendedName>
        <fullName evidence="4">DUF3349 domain-containing protein</fullName>
    </recommendedName>
</protein>
<dbReference type="Gene3D" id="6.10.140.2080">
    <property type="match status" value="1"/>
</dbReference>
<dbReference type="Pfam" id="PF11829">
    <property type="entry name" value="DUF3349"/>
    <property type="match status" value="1"/>
</dbReference>
<dbReference type="InterPro" id="IPR021784">
    <property type="entry name" value="DUF3349"/>
</dbReference>
<comment type="caution">
    <text evidence="2">The sequence shown here is derived from an EMBL/GenBank/DDBJ whole genome shotgun (WGS) entry which is preliminary data.</text>
</comment>
<dbReference type="Proteomes" id="UP001501490">
    <property type="component" value="Unassembled WGS sequence"/>
</dbReference>
<dbReference type="Gene3D" id="1.10.10.2390">
    <property type="match status" value="1"/>
</dbReference>
<sequence>MAAGKGSTVSSPAETIDDDPTPAAGDTRPSLLRRILDWLSVGYPTGVPPTERVALLALLNRTLTEAEVAEVITRLTAEGGEPLADGVISEDEIRQSATDVLHEAPTDDDLRKVSVRLAAAGWPLEGTFARPEDG</sequence>
<gene>
    <name evidence="2" type="ORF">GCM10022236_41930</name>
</gene>
<keyword evidence="3" id="KW-1185">Reference proteome</keyword>
<organism evidence="2 3">
    <name type="scientific">Microlunatus ginsengisoli</name>
    <dbReference type="NCBI Taxonomy" id="363863"/>
    <lineage>
        <taxon>Bacteria</taxon>
        <taxon>Bacillati</taxon>
        <taxon>Actinomycetota</taxon>
        <taxon>Actinomycetes</taxon>
        <taxon>Propionibacteriales</taxon>
        <taxon>Propionibacteriaceae</taxon>
        <taxon>Microlunatus</taxon>
    </lineage>
</organism>